<dbReference type="Pfam" id="PF01546">
    <property type="entry name" value="Peptidase_M20"/>
    <property type="match status" value="1"/>
</dbReference>
<sequence length="481" mass="52095">MTQIHAQRKEAIAKAQAYFDQGGLLGDLQRRVGFHTESQDPAQAATHLAYFQQELIPTLQRMGFHCRILANPVAPLAPFLLAERHEADGLPTALSYGHADVVRGDDMNWRNGLSPWLVTVEQGRWYGRGTADNKGQHTINLAALEAVRQSRGGRLGFNSKWLFESGEEIGSPGLREICQAESSALQADVFIASDGPRVNADRPTLFLGSRGSVVFELQLILRESSQHSGNWGGALRNPAVVLAHALACLVDAHGVIQVPGLRPPPLEDGVKRALANLTLAGEENSPAVDANWGEPGLTPLERVIGWNALEVLALESGDVRIPENAIPPSAKAVCQLRFVVGTDWRNTRQHIASHLQQHGLEHVQVRILSSSAATRLALDHPWVEWAMASIRNTTGQPAALLPNLAGTVPNDAFADILGLPTLWLPHSYPGCSQHAPNEHLLAPVAREALGLMAGIWWDLGEQGSQLVDQALAYSGDKHVDS</sequence>
<dbReference type="PANTHER" id="PTHR43270">
    <property type="entry name" value="BETA-ALA-HIS DIPEPTIDASE"/>
    <property type="match status" value="1"/>
</dbReference>
<dbReference type="NCBIfam" id="NF005478">
    <property type="entry name" value="PRK07079.1"/>
    <property type="match status" value="1"/>
</dbReference>
<proteinExistence type="predicted"/>
<dbReference type="AlphaFoldDB" id="A0A3G9GGS9"/>
<protein>
    <submittedName>
        <fullName evidence="5">Acetylornithine deacetylase</fullName>
    </submittedName>
</protein>
<evidence type="ECO:0000313" key="5">
    <source>
        <dbReference type="EMBL" id="BBF87078.1"/>
    </source>
</evidence>
<dbReference type="PANTHER" id="PTHR43270:SF12">
    <property type="entry name" value="SUCCINYL-DIAMINOPIMELATE DESUCCINYLASE"/>
    <property type="match status" value="1"/>
</dbReference>
<dbReference type="GO" id="GO:0008233">
    <property type="term" value="F:peptidase activity"/>
    <property type="evidence" value="ECO:0007669"/>
    <property type="project" value="UniProtKB-KW"/>
</dbReference>
<dbReference type="RefSeq" id="WP_089085195.1">
    <property type="nucleotide sequence ID" value="NZ_AP018823.1"/>
</dbReference>
<feature type="domain" description="Peptidase M20 dimerisation" evidence="4">
    <location>
        <begin position="209"/>
        <end position="361"/>
    </location>
</feature>
<evidence type="ECO:0000259" key="4">
    <source>
        <dbReference type="Pfam" id="PF07687"/>
    </source>
</evidence>
<reference evidence="6" key="1">
    <citation type="journal article" date="2017" name="Biotechnol. Biofuels">
        <title>Evaluation of environmental bacterial communities as a factor affecting the growth of duckweed Lemna minor.</title>
        <authorList>
            <person name="Ishizawa H."/>
            <person name="Kuroda M."/>
            <person name="Morikawa M."/>
            <person name="Ike M."/>
        </authorList>
    </citation>
    <scope>NUCLEOTIDE SEQUENCE [LARGE SCALE GENOMIC DNA]</scope>
    <source>
        <strain evidence="6">H3</strain>
    </source>
</reference>
<dbReference type="GO" id="GO:0046872">
    <property type="term" value="F:metal ion binding"/>
    <property type="evidence" value="ECO:0007669"/>
    <property type="project" value="UniProtKB-KW"/>
</dbReference>
<keyword evidence="2" id="KW-0479">Metal-binding</keyword>
<dbReference type="Gene3D" id="3.40.630.10">
    <property type="entry name" value="Zn peptidases"/>
    <property type="match status" value="1"/>
</dbReference>
<dbReference type="Gene3D" id="3.30.70.360">
    <property type="match status" value="1"/>
</dbReference>
<evidence type="ECO:0000256" key="1">
    <source>
        <dbReference type="ARBA" id="ARBA00022670"/>
    </source>
</evidence>
<dbReference type="GO" id="GO:0006508">
    <property type="term" value="P:proteolysis"/>
    <property type="evidence" value="ECO:0007669"/>
    <property type="project" value="UniProtKB-KW"/>
</dbReference>
<keyword evidence="6" id="KW-1185">Reference proteome</keyword>
<evidence type="ECO:0000313" key="6">
    <source>
        <dbReference type="Proteomes" id="UP000198290"/>
    </source>
</evidence>
<reference evidence="5 6" key="2">
    <citation type="journal article" date="2017" name="Genome Announc.">
        <title>Draft genome sequence of Aquitalea magnusonii strain H3, a plant growth-promoting bacterium of duckweed Lemna minor.</title>
        <authorList>
            <person name="Ishizawa H."/>
            <person name="Kuroda M."/>
            <person name="Ike M."/>
        </authorList>
    </citation>
    <scope>NUCLEOTIDE SEQUENCE [LARGE SCALE GENOMIC DNA]</scope>
    <source>
        <strain evidence="5 6">H3</strain>
    </source>
</reference>
<name>A0A3G9GGS9_9NEIS</name>
<dbReference type="EMBL" id="AP018823">
    <property type="protein sequence ID" value="BBF87078.1"/>
    <property type="molecule type" value="Genomic_DNA"/>
</dbReference>
<accession>A0A3G9GGS9</accession>
<keyword evidence="1" id="KW-0645">Protease</keyword>
<dbReference type="OrthoDB" id="9761532at2"/>
<evidence type="ECO:0000256" key="3">
    <source>
        <dbReference type="ARBA" id="ARBA00022801"/>
    </source>
</evidence>
<dbReference type="InterPro" id="IPR051458">
    <property type="entry name" value="Cyt/Met_Dipeptidase"/>
</dbReference>
<gene>
    <name evidence="5" type="ORF">DLM_3490</name>
</gene>
<dbReference type="KEGG" id="amah:DLM_3490"/>
<dbReference type="InterPro" id="IPR002933">
    <property type="entry name" value="Peptidase_M20"/>
</dbReference>
<dbReference type="Pfam" id="PF07687">
    <property type="entry name" value="M20_dimer"/>
    <property type="match status" value="1"/>
</dbReference>
<dbReference type="Proteomes" id="UP000198290">
    <property type="component" value="Chromosome"/>
</dbReference>
<reference evidence="6" key="3">
    <citation type="journal article" date="2017" name="Plant Physiol. Biochem.">
        <title>Differential oxidative and antioxidative response of duckweed Lemna minor toward plant growth promoting/inhibiting bacteria.</title>
        <authorList>
            <person name="Ishizawa H."/>
            <person name="Kuroda M."/>
            <person name="Morikawa M."/>
            <person name="Ike M."/>
        </authorList>
    </citation>
    <scope>NUCLEOTIDE SEQUENCE [LARGE SCALE GENOMIC DNA]</scope>
    <source>
        <strain evidence="6">H3</strain>
    </source>
</reference>
<evidence type="ECO:0000256" key="2">
    <source>
        <dbReference type="ARBA" id="ARBA00022723"/>
    </source>
</evidence>
<keyword evidence="3" id="KW-0378">Hydrolase</keyword>
<dbReference type="STRING" id="332411.VI06_15955"/>
<organism evidence="5 6">
    <name type="scientific">Aquitalea magnusonii</name>
    <dbReference type="NCBI Taxonomy" id="332411"/>
    <lineage>
        <taxon>Bacteria</taxon>
        <taxon>Pseudomonadati</taxon>
        <taxon>Pseudomonadota</taxon>
        <taxon>Betaproteobacteria</taxon>
        <taxon>Neisseriales</taxon>
        <taxon>Chromobacteriaceae</taxon>
        <taxon>Aquitalea</taxon>
    </lineage>
</organism>
<dbReference type="SUPFAM" id="SSF53187">
    <property type="entry name" value="Zn-dependent exopeptidases"/>
    <property type="match status" value="1"/>
</dbReference>
<dbReference type="InterPro" id="IPR011650">
    <property type="entry name" value="Peptidase_M20_dimer"/>
</dbReference>